<keyword evidence="2" id="KW-1185">Reference proteome</keyword>
<dbReference type="AlphaFoldDB" id="A0A9W9JQ00"/>
<gene>
    <name evidence="1" type="ORF">N7472_005145</name>
</gene>
<dbReference type="Proteomes" id="UP001150879">
    <property type="component" value="Unassembled WGS sequence"/>
</dbReference>
<comment type="caution">
    <text evidence="1">The sequence shown here is derived from an EMBL/GenBank/DDBJ whole genome shotgun (WGS) entry which is preliminary data.</text>
</comment>
<protein>
    <submittedName>
        <fullName evidence="1">Uncharacterized protein</fullName>
    </submittedName>
</protein>
<organism evidence="1 2">
    <name type="scientific">Penicillium cf. griseofulvum</name>
    <dbReference type="NCBI Taxonomy" id="2972120"/>
    <lineage>
        <taxon>Eukaryota</taxon>
        <taxon>Fungi</taxon>
        <taxon>Dikarya</taxon>
        <taxon>Ascomycota</taxon>
        <taxon>Pezizomycotina</taxon>
        <taxon>Eurotiomycetes</taxon>
        <taxon>Eurotiomycetidae</taxon>
        <taxon>Eurotiales</taxon>
        <taxon>Aspergillaceae</taxon>
        <taxon>Penicillium</taxon>
    </lineage>
</organism>
<reference evidence="1" key="2">
    <citation type="journal article" date="2023" name="IMA Fungus">
        <title>Comparative genomic study of the Penicillium genus elucidates a diverse pangenome and 15 lateral gene transfer events.</title>
        <authorList>
            <person name="Petersen C."/>
            <person name="Sorensen T."/>
            <person name="Nielsen M.R."/>
            <person name="Sondergaard T.E."/>
            <person name="Sorensen J.L."/>
            <person name="Fitzpatrick D.A."/>
            <person name="Frisvad J.C."/>
            <person name="Nielsen K.L."/>
        </authorList>
    </citation>
    <scope>NUCLEOTIDE SEQUENCE</scope>
    <source>
        <strain evidence="1">IBT 16849</strain>
    </source>
</reference>
<sequence length="162" mass="17190">MSHFYPRAEYAEDQPMARTILTTHVLSRGYQLGSATGLLYGGTRALFKRIPFTIPVMLRCAGLGGPIGAGTVGIGLMAQMWGRDDIEWKDRSWRLLNNHGQVTIDNWSETAAVLGAVAVAVSQSSGARLGGWRGLVGGAGMGSLIGIGSGMCANRVLPQTKE</sequence>
<dbReference type="OrthoDB" id="544298at2759"/>
<dbReference type="EMBL" id="JAPQKP010000003">
    <property type="protein sequence ID" value="KAJ5199941.1"/>
    <property type="molecule type" value="Genomic_DNA"/>
</dbReference>
<evidence type="ECO:0000313" key="1">
    <source>
        <dbReference type="EMBL" id="KAJ5199941.1"/>
    </source>
</evidence>
<proteinExistence type="predicted"/>
<name>A0A9W9JQ00_9EURO</name>
<evidence type="ECO:0000313" key="2">
    <source>
        <dbReference type="Proteomes" id="UP001150879"/>
    </source>
</evidence>
<accession>A0A9W9JQ00</accession>
<reference evidence="1" key="1">
    <citation type="submission" date="2022-11" db="EMBL/GenBank/DDBJ databases">
        <authorList>
            <person name="Petersen C."/>
        </authorList>
    </citation>
    <scope>NUCLEOTIDE SEQUENCE</scope>
    <source>
        <strain evidence="1">IBT 16849</strain>
    </source>
</reference>